<evidence type="ECO:0000313" key="1">
    <source>
        <dbReference type="EMBL" id="KAG9229077.1"/>
    </source>
</evidence>
<gene>
    <name evidence="1" type="ORF">BJ875DRAFT_475847</name>
</gene>
<sequence length="253" mass="28867">MAENNPNLLGLGFVANVLQPIQLVVWGELAASFLGSHAVHSCYMLGVADEEMEIASQKLLAAGFVRESWSYSSSVDPATRINDEMYQRMQAHLQPAFENFDRKTMRFHYPNTTKGVQQTILLPASYIRLCITNPSQDGYADPATSLSQPPFYVEDNLHWPNVTMLLQSFLMAYLEEAASNGAELQAEFLCWGMTYLARELELRYDILDSCRYASVKELFDKTIERHSGRPRPQRQKWGKPRQKITNDMIAEFQ</sequence>
<accession>A0A9P8C0P0</accession>
<comment type="caution">
    <text evidence="1">The sequence shown here is derived from an EMBL/GenBank/DDBJ whole genome shotgun (WGS) entry which is preliminary data.</text>
</comment>
<dbReference type="AlphaFoldDB" id="A0A9P8C0P0"/>
<dbReference type="EMBL" id="MU251818">
    <property type="protein sequence ID" value="KAG9229077.1"/>
    <property type="molecule type" value="Genomic_DNA"/>
</dbReference>
<protein>
    <submittedName>
        <fullName evidence="1">Uncharacterized protein</fullName>
    </submittedName>
</protein>
<dbReference type="OrthoDB" id="3700556at2759"/>
<keyword evidence="2" id="KW-1185">Reference proteome</keyword>
<evidence type="ECO:0000313" key="2">
    <source>
        <dbReference type="Proteomes" id="UP000824998"/>
    </source>
</evidence>
<dbReference type="Proteomes" id="UP000824998">
    <property type="component" value="Unassembled WGS sequence"/>
</dbReference>
<name>A0A9P8C0P0_9HELO</name>
<reference evidence="1" key="1">
    <citation type="journal article" date="2021" name="IMA Fungus">
        <title>Genomic characterization of three marine fungi, including Emericellopsis atlantica sp. nov. with signatures of a generalist lifestyle and marine biomass degradation.</title>
        <authorList>
            <person name="Hagestad O.C."/>
            <person name="Hou L."/>
            <person name="Andersen J.H."/>
            <person name="Hansen E.H."/>
            <person name="Altermark B."/>
            <person name="Li C."/>
            <person name="Kuhnert E."/>
            <person name="Cox R.J."/>
            <person name="Crous P.W."/>
            <person name="Spatafora J.W."/>
            <person name="Lail K."/>
            <person name="Amirebrahimi M."/>
            <person name="Lipzen A."/>
            <person name="Pangilinan J."/>
            <person name="Andreopoulos W."/>
            <person name="Hayes R.D."/>
            <person name="Ng V."/>
            <person name="Grigoriev I.V."/>
            <person name="Jackson S.A."/>
            <person name="Sutton T.D.S."/>
            <person name="Dobson A.D.W."/>
            <person name="Rama T."/>
        </authorList>
    </citation>
    <scope>NUCLEOTIDE SEQUENCE</scope>
    <source>
        <strain evidence="1">TRa018bII</strain>
    </source>
</reference>
<organism evidence="1 2">
    <name type="scientific">Amylocarpus encephaloides</name>
    <dbReference type="NCBI Taxonomy" id="45428"/>
    <lineage>
        <taxon>Eukaryota</taxon>
        <taxon>Fungi</taxon>
        <taxon>Dikarya</taxon>
        <taxon>Ascomycota</taxon>
        <taxon>Pezizomycotina</taxon>
        <taxon>Leotiomycetes</taxon>
        <taxon>Helotiales</taxon>
        <taxon>Helotiales incertae sedis</taxon>
        <taxon>Amylocarpus</taxon>
    </lineage>
</organism>
<proteinExistence type="predicted"/>